<keyword evidence="4 7" id="KW-0805">Transcription regulation</keyword>
<evidence type="ECO:0000256" key="4">
    <source>
        <dbReference type="ARBA" id="ARBA00023015"/>
    </source>
</evidence>
<comment type="subcellular location">
    <subcellularLocation>
        <location evidence="7">Cytoplasm</location>
        <location evidence="7">Nucleoid</location>
    </subcellularLocation>
</comment>
<dbReference type="CDD" id="cd16320">
    <property type="entry name" value="MraZ_N"/>
    <property type="match status" value="1"/>
</dbReference>
<keyword evidence="2 7" id="KW-0963">Cytoplasm</keyword>
<evidence type="ECO:0000256" key="2">
    <source>
        <dbReference type="ARBA" id="ARBA00022490"/>
    </source>
</evidence>
<dbReference type="PROSITE" id="PS51740">
    <property type="entry name" value="SPOVT_ABRB"/>
    <property type="match status" value="2"/>
</dbReference>
<dbReference type="AlphaFoldDB" id="A0A179B198"/>
<dbReference type="RefSeq" id="WP_040323576.1">
    <property type="nucleotide sequence ID" value="NZ_LVZK01000003.1"/>
</dbReference>
<dbReference type="Pfam" id="PF02381">
    <property type="entry name" value="MraZ"/>
    <property type="match status" value="2"/>
</dbReference>
<dbReference type="HAMAP" id="MF_01008">
    <property type="entry name" value="MraZ"/>
    <property type="match status" value="1"/>
</dbReference>
<dbReference type="InterPro" id="IPR020603">
    <property type="entry name" value="MraZ_dom"/>
</dbReference>
<evidence type="ECO:0000256" key="1">
    <source>
        <dbReference type="ARBA" id="ARBA00013860"/>
    </source>
</evidence>
<accession>A0A179B198</accession>
<dbReference type="GO" id="GO:2000143">
    <property type="term" value="P:negative regulation of DNA-templated transcription initiation"/>
    <property type="evidence" value="ECO:0007669"/>
    <property type="project" value="TreeGrafter"/>
</dbReference>
<dbReference type="PANTHER" id="PTHR34701:SF1">
    <property type="entry name" value="TRANSCRIPTIONAL REGULATOR MRAZ"/>
    <property type="match status" value="1"/>
</dbReference>
<evidence type="ECO:0000256" key="5">
    <source>
        <dbReference type="ARBA" id="ARBA00023125"/>
    </source>
</evidence>
<proteinExistence type="inferred from homology"/>
<feature type="domain" description="SpoVT-AbrB" evidence="8">
    <location>
        <begin position="5"/>
        <end position="47"/>
    </location>
</feature>
<dbReference type="InterPro" id="IPR007159">
    <property type="entry name" value="SpoVT-AbrB_dom"/>
</dbReference>
<evidence type="ECO:0000256" key="6">
    <source>
        <dbReference type="ARBA" id="ARBA00023163"/>
    </source>
</evidence>
<evidence type="ECO:0000313" key="9">
    <source>
        <dbReference type="EMBL" id="OAP85488.1"/>
    </source>
</evidence>
<evidence type="ECO:0000259" key="8">
    <source>
        <dbReference type="PROSITE" id="PS51740"/>
    </source>
</evidence>
<keyword evidence="6 7" id="KW-0804">Transcription</keyword>
<reference evidence="9 10" key="1">
    <citation type="submission" date="2016-04" db="EMBL/GenBank/DDBJ databases">
        <title>Peptidophaga gingivicola gen. nov., sp. nov., isolated from human subgingival plaque.</title>
        <authorList>
            <person name="Beall C.J."/>
            <person name="Mokrzan E.M."/>
            <person name="Griffen A.L."/>
            <person name="Leys E.J."/>
        </authorList>
    </citation>
    <scope>NUCLEOTIDE SEQUENCE [LARGE SCALE GENOMIC DNA]</scope>
    <source>
        <strain evidence="9 10">BA112</strain>
    </source>
</reference>
<keyword evidence="9" id="KW-0131">Cell cycle</keyword>
<dbReference type="Proteomes" id="UP000078368">
    <property type="component" value="Unassembled WGS sequence"/>
</dbReference>
<gene>
    <name evidence="7" type="primary">mraZ</name>
    <name evidence="9" type="ORF">A4H34_09375</name>
</gene>
<dbReference type="OrthoDB" id="9807753at2"/>
<sequence>MFLGTYEPKLDDKGRLILPAKFRDQLQRGLVITRGQEHCLFVFTIEEFEEFQTKLHQAPLTSKEARDYQRVLFSGANDQVPDKQGRISIPSNLRKYAGLERDLAVIGSGSRIEIWDLTAWNEYLNTQEAAFADREDEVIPGLF</sequence>
<dbReference type="SUPFAM" id="SSF89447">
    <property type="entry name" value="AbrB/MazE/MraZ-like"/>
    <property type="match status" value="1"/>
</dbReference>
<dbReference type="GO" id="GO:0000976">
    <property type="term" value="F:transcription cis-regulatory region binding"/>
    <property type="evidence" value="ECO:0007669"/>
    <property type="project" value="TreeGrafter"/>
</dbReference>
<keyword evidence="3" id="KW-0677">Repeat</keyword>
<comment type="subunit">
    <text evidence="7">Forms oligomers.</text>
</comment>
<comment type="caution">
    <text evidence="9">The sequence shown here is derived from an EMBL/GenBank/DDBJ whole genome shotgun (WGS) entry which is preliminary data.</text>
</comment>
<evidence type="ECO:0000256" key="7">
    <source>
        <dbReference type="HAMAP-Rule" id="MF_01008"/>
    </source>
</evidence>
<dbReference type="InterPro" id="IPR035642">
    <property type="entry name" value="MraZ_N"/>
</dbReference>
<dbReference type="InterPro" id="IPR037914">
    <property type="entry name" value="SpoVT-AbrB_sf"/>
</dbReference>
<dbReference type="GO" id="GO:0051301">
    <property type="term" value="P:cell division"/>
    <property type="evidence" value="ECO:0007669"/>
    <property type="project" value="UniProtKB-KW"/>
</dbReference>
<dbReference type="Gene3D" id="3.40.1550.20">
    <property type="entry name" value="Transcriptional regulator MraZ domain"/>
    <property type="match status" value="1"/>
</dbReference>
<feature type="domain" description="SpoVT-AbrB" evidence="8">
    <location>
        <begin position="76"/>
        <end position="119"/>
    </location>
</feature>
<dbReference type="InterPro" id="IPR038619">
    <property type="entry name" value="MraZ_sf"/>
</dbReference>
<dbReference type="GO" id="GO:0005737">
    <property type="term" value="C:cytoplasm"/>
    <property type="evidence" value="ECO:0007669"/>
    <property type="project" value="UniProtKB-UniRule"/>
</dbReference>
<evidence type="ECO:0000256" key="3">
    <source>
        <dbReference type="ARBA" id="ARBA00022737"/>
    </source>
</evidence>
<dbReference type="CDD" id="cd16321">
    <property type="entry name" value="MraZ_C"/>
    <property type="match status" value="1"/>
</dbReference>
<keyword evidence="9" id="KW-0132">Cell division</keyword>
<keyword evidence="5 7" id="KW-0238">DNA-binding</keyword>
<comment type="similarity">
    <text evidence="7">Belongs to the MraZ family.</text>
</comment>
<keyword evidence="10" id="KW-1185">Reference proteome</keyword>
<dbReference type="GO" id="GO:0003700">
    <property type="term" value="F:DNA-binding transcription factor activity"/>
    <property type="evidence" value="ECO:0007669"/>
    <property type="project" value="UniProtKB-UniRule"/>
</dbReference>
<dbReference type="EMBL" id="LVZK01000003">
    <property type="protein sequence ID" value="OAP85488.1"/>
    <property type="molecule type" value="Genomic_DNA"/>
</dbReference>
<organism evidence="9 10">
    <name type="scientific">Peptidiphaga gingivicola</name>
    <dbReference type="NCBI Taxonomy" id="2741497"/>
    <lineage>
        <taxon>Bacteria</taxon>
        <taxon>Bacillati</taxon>
        <taxon>Actinomycetota</taxon>
        <taxon>Actinomycetes</taxon>
        <taxon>Actinomycetales</taxon>
        <taxon>Actinomycetaceae</taxon>
        <taxon>Peptidiphaga</taxon>
    </lineage>
</organism>
<dbReference type="PANTHER" id="PTHR34701">
    <property type="entry name" value="TRANSCRIPTIONAL REGULATOR MRAZ"/>
    <property type="match status" value="1"/>
</dbReference>
<dbReference type="InterPro" id="IPR035644">
    <property type="entry name" value="MraZ_C"/>
</dbReference>
<protein>
    <recommendedName>
        <fullName evidence="1 7">Transcriptional regulator MraZ</fullName>
    </recommendedName>
</protein>
<dbReference type="STRING" id="1823756.A4H34_09375"/>
<dbReference type="InterPro" id="IPR003444">
    <property type="entry name" value="MraZ"/>
</dbReference>
<evidence type="ECO:0000313" key="10">
    <source>
        <dbReference type="Proteomes" id="UP000078368"/>
    </source>
</evidence>
<name>A0A179B198_9ACTO</name>
<dbReference type="GO" id="GO:0009295">
    <property type="term" value="C:nucleoid"/>
    <property type="evidence" value="ECO:0007669"/>
    <property type="project" value="UniProtKB-SubCell"/>
</dbReference>
<dbReference type="NCBIfam" id="TIGR00242">
    <property type="entry name" value="division/cell wall cluster transcriptional repressor MraZ"/>
    <property type="match status" value="1"/>
</dbReference>